<dbReference type="EMBL" id="PPFX01000048">
    <property type="protein sequence ID" value="PNU18833.1"/>
    <property type="molecule type" value="Genomic_DNA"/>
</dbReference>
<dbReference type="InterPro" id="IPR003607">
    <property type="entry name" value="HD/PDEase_dom"/>
</dbReference>
<reference evidence="2 3" key="1">
    <citation type="journal article" date="2018" name="Genome Announc.">
        <title>Genome Sequence of Geothermobacter sp. HR-1 Iron Reducer from the Loihi Seamount.</title>
        <authorList>
            <person name="Smith H."/>
            <person name="Abuyen K."/>
            <person name="Tremblay J."/>
            <person name="Savalia P."/>
            <person name="Perez-Rodriguez I."/>
            <person name="Emerson D."/>
            <person name="Tully B."/>
            <person name="Amend J."/>
        </authorList>
    </citation>
    <scope>NUCLEOTIDE SEQUENCE [LARGE SCALE GENOMIC DNA]</scope>
    <source>
        <strain evidence="2 3">HR-1</strain>
    </source>
</reference>
<comment type="caution">
    <text evidence="2">The sequence shown here is derived from an EMBL/GenBank/DDBJ whole genome shotgun (WGS) entry which is preliminary data.</text>
</comment>
<feature type="non-terminal residue" evidence="2">
    <location>
        <position position="179"/>
    </location>
</feature>
<evidence type="ECO:0000313" key="3">
    <source>
        <dbReference type="Proteomes" id="UP000236340"/>
    </source>
</evidence>
<evidence type="ECO:0000313" key="2">
    <source>
        <dbReference type="EMBL" id="PNU18833.1"/>
    </source>
</evidence>
<evidence type="ECO:0000259" key="1">
    <source>
        <dbReference type="Pfam" id="PF07514"/>
    </source>
</evidence>
<organism evidence="2 3">
    <name type="scientific">Geothermobacter hydrogeniphilus</name>
    <dbReference type="NCBI Taxonomy" id="1969733"/>
    <lineage>
        <taxon>Bacteria</taxon>
        <taxon>Pseudomonadati</taxon>
        <taxon>Thermodesulfobacteriota</taxon>
        <taxon>Desulfuromonadia</taxon>
        <taxon>Desulfuromonadales</taxon>
        <taxon>Geothermobacteraceae</taxon>
        <taxon>Geothermobacter</taxon>
    </lineage>
</organism>
<dbReference type="CDD" id="cd00077">
    <property type="entry name" value="HDc"/>
    <property type="match status" value="1"/>
</dbReference>
<accession>A0A2K2H6I9</accession>
<dbReference type="AlphaFoldDB" id="A0A2K2H6I9"/>
<dbReference type="Gene3D" id="1.10.3210.40">
    <property type="match status" value="1"/>
</dbReference>
<dbReference type="Proteomes" id="UP000236340">
    <property type="component" value="Unassembled WGS sequence"/>
</dbReference>
<dbReference type="SUPFAM" id="SSF109604">
    <property type="entry name" value="HD-domain/PDEase-like"/>
    <property type="match status" value="1"/>
</dbReference>
<dbReference type="InterPro" id="IPR011119">
    <property type="entry name" value="Unchr_helicase_relaxase_TraI"/>
</dbReference>
<dbReference type="Pfam" id="PF07514">
    <property type="entry name" value="TraI_2"/>
    <property type="match status" value="1"/>
</dbReference>
<gene>
    <name evidence="2" type="ORF">C2E25_15450</name>
</gene>
<protein>
    <recommendedName>
        <fullName evidence="1">Uncharacterized domain-containing protein</fullName>
    </recommendedName>
</protein>
<proteinExistence type="predicted"/>
<feature type="domain" description="Uncharacterised" evidence="1">
    <location>
        <begin position="69"/>
        <end position="140"/>
    </location>
</feature>
<sequence>MELEDMSGRIPAYGWNFEASQKGFPSDLACVNVTGTLRRRRDGVAMDVNHIETVHDRLGDVVRLIPESFCPTPWRLFYLDAWVARLSIPALRQFVLNVLGDDSLAFLFVSVPASLKHHHNHPSGLLQHSLECVQLVSHFRQFSREQLELGMVAALFHDIGKVLTLTREMQRTSLGRTVD</sequence>
<name>A0A2K2H6I9_9BACT</name>